<dbReference type="Pfam" id="PF02171">
    <property type="entry name" value="Piwi"/>
    <property type="match status" value="1"/>
</dbReference>
<dbReference type="EMBL" id="GL380051">
    <property type="protein sequence ID" value="EGT44319.1"/>
    <property type="molecule type" value="Genomic_DNA"/>
</dbReference>
<feature type="domain" description="Piwi" evidence="1">
    <location>
        <begin position="64"/>
        <end position="144"/>
    </location>
</feature>
<evidence type="ECO:0000313" key="2">
    <source>
        <dbReference type="EMBL" id="EGT44319.1"/>
    </source>
</evidence>
<dbReference type="InterPro" id="IPR003165">
    <property type="entry name" value="Piwi"/>
</dbReference>
<evidence type="ECO:0000313" key="3">
    <source>
        <dbReference type="Proteomes" id="UP000008068"/>
    </source>
</evidence>
<dbReference type="InParanoid" id="G0P3R6"/>
<gene>
    <name evidence="2" type="ORF">CAEBREN_19704</name>
</gene>
<proteinExistence type="predicted"/>
<dbReference type="InterPro" id="IPR036397">
    <property type="entry name" value="RNaseH_sf"/>
</dbReference>
<sequence length="154" mass="16918">MNAKLAGLNYKLESFIPPNVLIMGFETAQGGGGDGPVTIGFSANMTDDYQKYSGGYVYVERGKDGDINEVYSNMIEEAFVEMKQPKSTMTLIATYKKHNERLYLNKEGSIQNPPPGTTVDHTIVSSQLSEFYMTAAVACQGTAKITEECAFFLE</sequence>
<evidence type="ECO:0000259" key="1">
    <source>
        <dbReference type="Pfam" id="PF02171"/>
    </source>
</evidence>
<dbReference type="Gene3D" id="3.30.420.10">
    <property type="entry name" value="Ribonuclease H-like superfamily/Ribonuclease H"/>
    <property type="match status" value="1"/>
</dbReference>
<dbReference type="PANTHER" id="PTHR22891">
    <property type="entry name" value="EUKARYOTIC TRANSLATION INITIATION FACTOR 2C"/>
    <property type="match status" value="1"/>
</dbReference>
<dbReference type="eggNOG" id="KOG1041">
    <property type="taxonomic scope" value="Eukaryota"/>
</dbReference>
<dbReference type="GO" id="GO:0003676">
    <property type="term" value="F:nucleic acid binding"/>
    <property type="evidence" value="ECO:0007669"/>
    <property type="project" value="InterPro"/>
</dbReference>
<dbReference type="SUPFAM" id="SSF53098">
    <property type="entry name" value="Ribonuclease H-like"/>
    <property type="match status" value="1"/>
</dbReference>
<dbReference type="OrthoDB" id="10252740at2759"/>
<organism evidence="3">
    <name type="scientific">Caenorhabditis brenneri</name>
    <name type="common">Nematode worm</name>
    <dbReference type="NCBI Taxonomy" id="135651"/>
    <lineage>
        <taxon>Eukaryota</taxon>
        <taxon>Metazoa</taxon>
        <taxon>Ecdysozoa</taxon>
        <taxon>Nematoda</taxon>
        <taxon>Chromadorea</taxon>
        <taxon>Rhabditida</taxon>
        <taxon>Rhabditina</taxon>
        <taxon>Rhabditomorpha</taxon>
        <taxon>Rhabditoidea</taxon>
        <taxon>Rhabditidae</taxon>
        <taxon>Peloderinae</taxon>
        <taxon>Caenorhabditis</taxon>
    </lineage>
</organism>
<dbReference type="HOGENOM" id="CLU_1705795_0_0_1"/>
<reference evidence="3" key="1">
    <citation type="submission" date="2011-07" db="EMBL/GenBank/DDBJ databases">
        <authorList>
            <consortium name="Caenorhabditis brenneri Sequencing and Analysis Consortium"/>
            <person name="Wilson R.K."/>
        </authorList>
    </citation>
    <scope>NUCLEOTIDE SEQUENCE [LARGE SCALE GENOMIC DNA]</scope>
    <source>
        <strain evidence="3">PB2801</strain>
    </source>
</reference>
<protein>
    <recommendedName>
        <fullName evidence="1">Piwi domain-containing protein</fullName>
    </recommendedName>
</protein>
<keyword evidence="3" id="KW-1185">Reference proteome</keyword>
<dbReference type="InterPro" id="IPR012337">
    <property type="entry name" value="RNaseH-like_sf"/>
</dbReference>
<accession>G0P3R6</accession>
<dbReference type="STRING" id="135651.G0P3R6"/>
<dbReference type="Proteomes" id="UP000008068">
    <property type="component" value="Unassembled WGS sequence"/>
</dbReference>
<name>G0P3R6_CAEBE</name>
<dbReference type="AlphaFoldDB" id="G0P3R6"/>